<keyword evidence="2 5" id="KW-0812">Transmembrane</keyword>
<dbReference type="InterPro" id="IPR008962">
    <property type="entry name" value="PapD-like_sf"/>
</dbReference>
<sequence length="217" mass="23964">MSSHVDNFPVFVFPNSLKFYLLSRETHKQLLTLYNPADVPVRFRVLCTAPTKYHVMDPEGSIGPASCVDFVVRHTMPSQSNCNVTDKFKIALLNYTTKQTLGKKVVDAILINGEKNSGDREISSGCFSDRTSLNDDQRSNFSSVSYGTRTATPSRKVSYITAIILGIVCVNMLLLPTKMEEHTPSNLPDYLHISANLKIVAAYVLGIVTIVLFGNVG</sequence>
<evidence type="ECO:0000256" key="4">
    <source>
        <dbReference type="ARBA" id="ARBA00023136"/>
    </source>
</evidence>
<dbReference type="Pfam" id="PF00635">
    <property type="entry name" value="Motile_Sperm"/>
    <property type="match status" value="1"/>
</dbReference>
<evidence type="ECO:0000313" key="8">
    <source>
        <dbReference type="Proteomes" id="UP001154078"/>
    </source>
</evidence>
<gene>
    <name evidence="7" type="ORF">MELIAE_LOCUS1215</name>
</gene>
<dbReference type="SUPFAM" id="SSF49354">
    <property type="entry name" value="PapD-like"/>
    <property type="match status" value="1"/>
</dbReference>
<dbReference type="Proteomes" id="UP001154078">
    <property type="component" value="Chromosome 1"/>
</dbReference>
<dbReference type="OrthoDB" id="10022288at2759"/>
<dbReference type="InterPro" id="IPR013783">
    <property type="entry name" value="Ig-like_fold"/>
</dbReference>
<dbReference type="EMBL" id="OV121132">
    <property type="protein sequence ID" value="CAH0547177.1"/>
    <property type="molecule type" value="Genomic_DNA"/>
</dbReference>
<dbReference type="GO" id="GO:0005737">
    <property type="term" value="C:cytoplasm"/>
    <property type="evidence" value="ECO:0007669"/>
    <property type="project" value="TreeGrafter"/>
</dbReference>
<evidence type="ECO:0000313" key="7">
    <source>
        <dbReference type="EMBL" id="CAH0547177.1"/>
    </source>
</evidence>
<feature type="domain" description="MSP" evidence="6">
    <location>
        <begin position="10"/>
        <end position="114"/>
    </location>
</feature>
<proteinExistence type="predicted"/>
<evidence type="ECO:0000256" key="1">
    <source>
        <dbReference type="ARBA" id="ARBA00004141"/>
    </source>
</evidence>
<comment type="subcellular location">
    <subcellularLocation>
        <location evidence="1">Membrane</location>
        <topology evidence="1">Multi-pass membrane protein</topology>
    </subcellularLocation>
</comment>
<name>A0A9P0ASR1_BRAAE</name>
<organism evidence="7 8">
    <name type="scientific">Brassicogethes aeneus</name>
    <name type="common">Rape pollen beetle</name>
    <name type="synonym">Meligethes aeneus</name>
    <dbReference type="NCBI Taxonomy" id="1431903"/>
    <lineage>
        <taxon>Eukaryota</taxon>
        <taxon>Metazoa</taxon>
        <taxon>Ecdysozoa</taxon>
        <taxon>Arthropoda</taxon>
        <taxon>Hexapoda</taxon>
        <taxon>Insecta</taxon>
        <taxon>Pterygota</taxon>
        <taxon>Neoptera</taxon>
        <taxon>Endopterygota</taxon>
        <taxon>Coleoptera</taxon>
        <taxon>Polyphaga</taxon>
        <taxon>Cucujiformia</taxon>
        <taxon>Nitidulidae</taxon>
        <taxon>Meligethinae</taxon>
        <taxon>Brassicogethes</taxon>
    </lineage>
</organism>
<feature type="transmembrane region" description="Helical" evidence="5">
    <location>
        <begin position="157"/>
        <end position="175"/>
    </location>
</feature>
<dbReference type="PANTHER" id="PTHR34441:SF1">
    <property type="entry name" value="MOTILE SPERM DOMAIN-CONTAINING 1"/>
    <property type="match status" value="1"/>
</dbReference>
<feature type="transmembrane region" description="Helical" evidence="5">
    <location>
        <begin position="195"/>
        <end position="216"/>
    </location>
</feature>
<dbReference type="Gene3D" id="2.60.40.10">
    <property type="entry name" value="Immunoglobulins"/>
    <property type="match status" value="1"/>
</dbReference>
<protein>
    <recommendedName>
        <fullName evidence="6">MSP domain-containing protein</fullName>
    </recommendedName>
</protein>
<evidence type="ECO:0000256" key="2">
    <source>
        <dbReference type="ARBA" id="ARBA00022692"/>
    </source>
</evidence>
<dbReference type="InterPro" id="IPR000535">
    <property type="entry name" value="MSP_dom"/>
</dbReference>
<evidence type="ECO:0000256" key="5">
    <source>
        <dbReference type="SAM" id="Phobius"/>
    </source>
</evidence>
<keyword evidence="4 5" id="KW-0472">Membrane</keyword>
<evidence type="ECO:0000259" key="6">
    <source>
        <dbReference type="Pfam" id="PF00635"/>
    </source>
</evidence>
<keyword evidence="3 5" id="KW-1133">Transmembrane helix</keyword>
<keyword evidence="8" id="KW-1185">Reference proteome</keyword>
<dbReference type="GO" id="GO:0016020">
    <property type="term" value="C:membrane"/>
    <property type="evidence" value="ECO:0007669"/>
    <property type="project" value="UniProtKB-SubCell"/>
</dbReference>
<evidence type="ECO:0000256" key="3">
    <source>
        <dbReference type="ARBA" id="ARBA00022989"/>
    </source>
</evidence>
<dbReference type="AlphaFoldDB" id="A0A9P0ASR1"/>
<accession>A0A9P0ASR1</accession>
<reference evidence="7" key="1">
    <citation type="submission" date="2021-12" db="EMBL/GenBank/DDBJ databases">
        <authorList>
            <person name="King R."/>
        </authorList>
    </citation>
    <scope>NUCLEOTIDE SEQUENCE</scope>
</reference>
<dbReference type="InterPro" id="IPR039283">
    <property type="entry name" value="MOSPD1/3"/>
</dbReference>
<dbReference type="PANTHER" id="PTHR34441">
    <property type="entry name" value="MOTILE SPERM DOMAIN-CONTAINING PROTEIN 1"/>
    <property type="match status" value="1"/>
</dbReference>